<feature type="transmembrane region" description="Helical" evidence="1">
    <location>
        <begin position="14"/>
        <end position="36"/>
    </location>
</feature>
<evidence type="ECO:0000256" key="1">
    <source>
        <dbReference type="SAM" id="Phobius"/>
    </source>
</evidence>
<proteinExistence type="predicted"/>
<protein>
    <submittedName>
        <fullName evidence="2">Uncharacterized protein</fullName>
    </submittedName>
</protein>
<dbReference type="AlphaFoldDB" id="A0A174ZHP1"/>
<evidence type="ECO:0000313" key="3">
    <source>
        <dbReference type="Proteomes" id="UP000095780"/>
    </source>
</evidence>
<keyword evidence="1" id="KW-0472">Membrane</keyword>
<keyword evidence="1" id="KW-1133">Transmembrane helix</keyword>
<sequence>MTTASAILTDYSQYIAMGFSMSVILSFTLWAIMKLWRFVVDIIKLSTPYR</sequence>
<accession>A0A174ZHP1</accession>
<evidence type="ECO:0000313" key="2">
    <source>
        <dbReference type="EMBL" id="CUQ82670.1"/>
    </source>
</evidence>
<gene>
    <name evidence="2" type="ORF">ERS852492_01009</name>
</gene>
<keyword evidence="1" id="KW-0812">Transmembrane</keyword>
<name>A0A174ZHP1_9FIRM</name>
<dbReference type="EMBL" id="CZBV01000003">
    <property type="protein sequence ID" value="CUQ82670.1"/>
    <property type="molecule type" value="Genomic_DNA"/>
</dbReference>
<organism evidence="2 3">
    <name type="scientific">Lachnospira eligens</name>
    <dbReference type="NCBI Taxonomy" id="39485"/>
    <lineage>
        <taxon>Bacteria</taxon>
        <taxon>Bacillati</taxon>
        <taxon>Bacillota</taxon>
        <taxon>Clostridia</taxon>
        <taxon>Lachnospirales</taxon>
        <taxon>Lachnospiraceae</taxon>
        <taxon>Lachnospira</taxon>
    </lineage>
</organism>
<reference evidence="2 3" key="1">
    <citation type="submission" date="2015-09" db="EMBL/GenBank/DDBJ databases">
        <authorList>
            <consortium name="Pathogen Informatics"/>
        </authorList>
    </citation>
    <scope>NUCLEOTIDE SEQUENCE [LARGE SCALE GENOMIC DNA]</scope>
    <source>
        <strain evidence="2 3">2789STDY5834878</strain>
    </source>
</reference>
<dbReference type="Proteomes" id="UP000095780">
    <property type="component" value="Unassembled WGS sequence"/>
</dbReference>
<dbReference type="RefSeq" id="WP_349156066.1">
    <property type="nucleotide sequence ID" value="NZ_JBBNNV010000006.1"/>
</dbReference>